<dbReference type="GO" id="GO:0016024">
    <property type="term" value="P:CDP-diacylglycerol biosynthetic process"/>
    <property type="evidence" value="ECO:0007669"/>
    <property type="project" value="TreeGrafter"/>
</dbReference>
<evidence type="ECO:0000256" key="8">
    <source>
        <dbReference type="ARBA" id="ARBA00022475"/>
    </source>
</evidence>
<evidence type="ECO:0000313" key="25">
    <source>
        <dbReference type="EMBL" id="HAA84115.1"/>
    </source>
</evidence>
<evidence type="ECO:0000256" key="23">
    <source>
        <dbReference type="ARBA" id="ARBA00033406"/>
    </source>
</evidence>
<feature type="transmembrane region" description="Helical" evidence="24">
    <location>
        <begin position="181"/>
        <end position="199"/>
    </location>
</feature>
<evidence type="ECO:0000256" key="20">
    <source>
        <dbReference type="ARBA" id="ARBA00032253"/>
    </source>
</evidence>
<evidence type="ECO:0000256" key="14">
    <source>
        <dbReference type="ARBA" id="ARBA00023098"/>
    </source>
</evidence>
<evidence type="ECO:0000256" key="24">
    <source>
        <dbReference type="SAM" id="Phobius"/>
    </source>
</evidence>
<keyword evidence="11 24" id="KW-0812">Transmembrane</keyword>
<evidence type="ECO:0000256" key="21">
    <source>
        <dbReference type="ARBA" id="ARBA00032396"/>
    </source>
</evidence>
<evidence type="ECO:0000256" key="7">
    <source>
        <dbReference type="ARBA" id="ARBA00019373"/>
    </source>
</evidence>
<comment type="similarity">
    <text evidence="5">Belongs to the CDS family.</text>
</comment>
<comment type="pathway">
    <text evidence="3">Phospholipid metabolism; CDP-diacylglycerol biosynthesis; CDP-diacylglycerol from sn-glycerol 3-phosphate: step 3/3.</text>
</comment>
<feature type="transmembrane region" description="Helical" evidence="24">
    <location>
        <begin position="113"/>
        <end position="131"/>
    </location>
</feature>
<evidence type="ECO:0000256" key="10">
    <source>
        <dbReference type="ARBA" id="ARBA00022679"/>
    </source>
</evidence>
<keyword evidence="13 24" id="KW-1133">Transmembrane helix</keyword>
<evidence type="ECO:0000256" key="11">
    <source>
        <dbReference type="ARBA" id="ARBA00022692"/>
    </source>
</evidence>
<sequence length="269" mass="30742">MNREKEGLAVCVNFKRVVTALVLFPLLVVVLIKGPYQLLITLVGFSGLICLYEWTSLYDLRFSWFLGLSILWFFGLLSLLWLRDPLMVFYMFLIFPFLPFLKDYEKDRFAKEFFPAVLGLIYVGIGLYPFLEIISFFSREHLVYFFLVVFANDTGAYLTGKLIGKRLLVPTLSPKKTWEGFIGGILLGVGVSVFCNYFFKIFSFEINLLTGVLLCLFGVVGDLLESAFKRMVGKKDSGKIIWGHGGLLDRIDGVMIASPVYLFWLKFIT</sequence>
<dbReference type="Pfam" id="PF01148">
    <property type="entry name" value="CTP_transf_1"/>
    <property type="match status" value="1"/>
</dbReference>
<dbReference type="PANTHER" id="PTHR46382:SF1">
    <property type="entry name" value="PHOSPHATIDATE CYTIDYLYLTRANSFERASE"/>
    <property type="match status" value="1"/>
</dbReference>
<evidence type="ECO:0000256" key="6">
    <source>
        <dbReference type="ARBA" id="ARBA00012487"/>
    </source>
</evidence>
<evidence type="ECO:0000256" key="4">
    <source>
        <dbReference type="ARBA" id="ARBA00005189"/>
    </source>
</evidence>
<dbReference type="GO" id="GO:0004605">
    <property type="term" value="F:phosphatidate cytidylyltransferase activity"/>
    <property type="evidence" value="ECO:0007669"/>
    <property type="project" value="UniProtKB-EC"/>
</dbReference>
<protein>
    <recommendedName>
        <fullName evidence="7">Phosphatidate cytidylyltransferase</fullName>
        <ecNumber evidence="6">2.7.7.41</ecNumber>
    </recommendedName>
    <alternativeName>
        <fullName evidence="20">CDP-DAG synthase</fullName>
    </alternativeName>
    <alternativeName>
        <fullName evidence="22">CDP-DG synthase</fullName>
    </alternativeName>
    <alternativeName>
        <fullName evidence="18">CDP-diacylglycerol synthase</fullName>
    </alternativeName>
    <alternativeName>
        <fullName evidence="21">CDP-diglyceride pyrophosphorylase</fullName>
    </alternativeName>
    <alternativeName>
        <fullName evidence="23">CDP-diglyceride synthase</fullName>
    </alternativeName>
    <alternativeName>
        <fullName evidence="19">CTP:phosphatidate cytidylyltransferase</fullName>
    </alternativeName>
</protein>
<evidence type="ECO:0000256" key="15">
    <source>
        <dbReference type="ARBA" id="ARBA00023136"/>
    </source>
</evidence>
<reference evidence="25 26" key="1">
    <citation type="journal article" date="2018" name="Nat. Biotechnol.">
        <title>A standardized bacterial taxonomy based on genome phylogeny substantially revises the tree of life.</title>
        <authorList>
            <person name="Parks D.H."/>
            <person name="Chuvochina M."/>
            <person name="Waite D.W."/>
            <person name="Rinke C."/>
            <person name="Skarshewski A."/>
            <person name="Chaumeil P.A."/>
            <person name="Hugenholtz P."/>
        </authorList>
    </citation>
    <scope>NUCLEOTIDE SEQUENCE [LARGE SCALE GENOMIC DNA]</scope>
    <source>
        <strain evidence="25">UBA12529</strain>
    </source>
</reference>
<dbReference type="GO" id="GO:0005886">
    <property type="term" value="C:plasma membrane"/>
    <property type="evidence" value="ECO:0007669"/>
    <property type="project" value="UniProtKB-SubCell"/>
</dbReference>
<feature type="transmembrane region" description="Helical" evidence="24">
    <location>
        <begin position="143"/>
        <end position="160"/>
    </location>
</feature>
<keyword evidence="8" id="KW-1003">Cell membrane</keyword>
<evidence type="ECO:0000256" key="16">
    <source>
        <dbReference type="ARBA" id="ARBA00023209"/>
    </source>
</evidence>
<keyword evidence="16" id="KW-0594">Phospholipid biosynthesis</keyword>
<comment type="subcellular location">
    <subcellularLocation>
        <location evidence="2">Cell membrane</location>
        <topology evidence="2">Multi-pass membrane protein</topology>
    </subcellularLocation>
</comment>
<comment type="catalytic activity">
    <reaction evidence="1">
        <text>a 1,2-diacyl-sn-glycero-3-phosphate + CTP + H(+) = a CDP-1,2-diacyl-sn-glycerol + diphosphate</text>
        <dbReference type="Rhea" id="RHEA:16229"/>
        <dbReference type="ChEBI" id="CHEBI:15378"/>
        <dbReference type="ChEBI" id="CHEBI:33019"/>
        <dbReference type="ChEBI" id="CHEBI:37563"/>
        <dbReference type="ChEBI" id="CHEBI:58332"/>
        <dbReference type="ChEBI" id="CHEBI:58608"/>
        <dbReference type="EC" id="2.7.7.41"/>
    </reaction>
</comment>
<keyword evidence="10" id="KW-0808">Transferase</keyword>
<proteinExistence type="inferred from homology"/>
<dbReference type="EMBL" id="DLVE01000064">
    <property type="protein sequence ID" value="HAA84115.1"/>
    <property type="molecule type" value="Genomic_DNA"/>
</dbReference>
<evidence type="ECO:0000313" key="26">
    <source>
        <dbReference type="Proteomes" id="UP000257240"/>
    </source>
</evidence>
<evidence type="ECO:0000256" key="13">
    <source>
        <dbReference type="ARBA" id="ARBA00022989"/>
    </source>
</evidence>
<keyword evidence="17" id="KW-1208">Phospholipid metabolism</keyword>
<organism evidence="25 26">
    <name type="scientific">Thermodesulfobacterium commune</name>
    <dbReference type="NCBI Taxonomy" id="1741"/>
    <lineage>
        <taxon>Bacteria</taxon>
        <taxon>Pseudomonadati</taxon>
        <taxon>Thermodesulfobacteriota</taxon>
        <taxon>Thermodesulfobacteria</taxon>
        <taxon>Thermodesulfobacteriales</taxon>
        <taxon>Thermodesulfobacteriaceae</taxon>
        <taxon>Thermodesulfobacterium</taxon>
    </lineage>
</organism>
<feature type="transmembrane region" description="Helical" evidence="24">
    <location>
        <begin position="86"/>
        <end position="101"/>
    </location>
</feature>
<evidence type="ECO:0000256" key="22">
    <source>
        <dbReference type="ARBA" id="ARBA00032743"/>
    </source>
</evidence>
<evidence type="ECO:0000256" key="2">
    <source>
        <dbReference type="ARBA" id="ARBA00004651"/>
    </source>
</evidence>
<name>A0A3B8N4R7_9BACT</name>
<evidence type="ECO:0000256" key="3">
    <source>
        <dbReference type="ARBA" id="ARBA00005119"/>
    </source>
</evidence>
<keyword evidence="12" id="KW-0548">Nucleotidyltransferase</keyword>
<gene>
    <name evidence="25" type="ORF">DCE01_04965</name>
</gene>
<evidence type="ECO:0000256" key="17">
    <source>
        <dbReference type="ARBA" id="ARBA00023264"/>
    </source>
</evidence>
<keyword evidence="15 24" id="KW-0472">Membrane</keyword>
<evidence type="ECO:0000256" key="18">
    <source>
        <dbReference type="ARBA" id="ARBA00029893"/>
    </source>
</evidence>
<keyword evidence="14" id="KW-0443">Lipid metabolism</keyword>
<dbReference type="Proteomes" id="UP000257240">
    <property type="component" value="Unassembled WGS sequence"/>
</dbReference>
<comment type="caution">
    <text evidence="25">The sequence shown here is derived from an EMBL/GenBank/DDBJ whole genome shotgun (WGS) entry which is preliminary data.</text>
</comment>
<keyword evidence="9" id="KW-0444">Lipid biosynthesis</keyword>
<dbReference type="PANTHER" id="PTHR46382">
    <property type="entry name" value="PHOSPHATIDATE CYTIDYLYLTRANSFERASE"/>
    <property type="match status" value="1"/>
</dbReference>
<evidence type="ECO:0000256" key="9">
    <source>
        <dbReference type="ARBA" id="ARBA00022516"/>
    </source>
</evidence>
<dbReference type="AlphaFoldDB" id="A0A3B8N4R7"/>
<accession>A0A3B8N4R7</accession>
<feature type="transmembrane region" description="Helical" evidence="24">
    <location>
        <begin position="12"/>
        <end position="32"/>
    </location>
</feature>
<evidence type="ECO:0000256" key="5">
    <source>
        <dbReference type="ARBA" id="ARBA00010185"/>
    </source>
</evidence>
<feature type="transmembrane region" description="Helical" evidence="24">
    <location>
        <begin position="205"/>
        <end position="224"/>
    </location>
</feature>
<evidence type="ECO:0000256" key="1">
    <source>
        <dbReference type="ARBA" id="ARBA00001698"/>
    </source>
</evidence>
<feature type="transmembrane region" description="Helical" evidence="24">
    <location>
        <begin position="62"/>
        <end position="80"/>
    </location>
</feature>
<evidence type="ECO:0000256" key="12">
    <source>
        <dbReference type="ARBA" id="ARBA00022695"/>
    </source>
</evidence>
<dbReference type="EC" id="2.7.7.41" evidence="6"/>
<comment type="pathway">
    <text evidence="4">Lipid metabolism.</text>
</comment>
<evidence type="ECO:0000256" key="19">
    <source>
        <dbReference type="ARBA" id="ARBA00031825"/>
    </source>
</evidence>